<dbReference type="PRINTS" id="PR00032">
    <property type="entry name" value="HTHARAC"/>
</dbReference>
<dbReference type="PANTHER" id="PTHR47504">
    <property type="entry name" value="RIGHT ORIGIN-BINDING PROTEIN"/>
    <property type="match status" value="1"/>
</dbReference>
<dbReference type="InterPro" id="IPR018060">
    <property type="entry name" value="HTH_AraC"/>
</dbReference>
<keyword evidence="1" id="KW-0805">Transcription regulation</keyword>
<evidence type="ECO:0000259" key="4">
    <source>
        <dbReference type="PROSITE" id="PS01124"/>
    </source>
</evidence>
<feature type="domain" description="HTH araC/xylS-type" evidence="4">
    <location>
        <begin position="8"/>
        <end position="105"/>
    </location>
</feature>
<proteinExistence type="predicted"/>
<evidence type="ECO:0000256" key="3">
    <source>
        <dbReference type="ARBA" id="ARBA00023163"/>
    </source>
</evidence>
<dbReference type="RefSeq" id="WP_244773480.1">
    <property type="nucleotide sequence ID" value="NZ_CP094929.1"/>
</dbReference>
<dbReference type="Pfam" id="PF12833">
    <property type="entry name" value="HTH_18"/>
    <property type="match status" value="1"/>
</dbReference>
<dbReference type="Pfam" id="PF14526">
    <property type="entry name" value="Cass2"/>
    <property type="match status" value="1"/>
</dbReference>
<accession>A0ABY4DCC4</accession>
<dbReference type="InterPro" id="IPR010499">
    <property type="entry name" value="AraC_E-bd"/>
</dbReference>
<dbReference type="PANTHER" id="PTHR47504:SF5">
    <property type="entry name" value="RIGHT ORIGIN-BINDING PROTEIN"/>
    <property type="match status" value="1"/>
</dbReference>
<sequence length="284" mass="32282">MQWIERLNEALLYIEDNLEGSISYEKAGQLANCSTYHFQRMFTYVAGIPLGEYIRRRRLTKAALALQQGQKVLDVALLYGYDSPTSFTRAFQALHGLTPSQAKKEGMSLKAFPKISFSLTIKGEQEMEYRIERKEAFRVVGVTLKLEKDMEQNMREVPVFWNKKAQDGTIARICSYMKPGQGLLGLCTNGDEKDYWVYTIGIAMEEGTPEGLESQVVDAALWAIFPGRGPMPQTIQEVERRIVTDWLPSSGYEFANGVDMEVYLDADPANQSFEVWMPIKKSKE</sequence>
<dbReference type="EMBL" id="CP094929">
    <property type="protein sequence ID" value="UOM51776.1"/>
    <property type="molecule type" value="Genomic_DNA"/>
</dbReference>
<protein>
    <submittedName>
        <fullName evidence="5">AraC family transcriptional regulator</fullName>
    </submittedName>
</protein>
<dbReference type="SUPFAM" id="SSF55136">
    <property type="entry name" value="Probable bacterial effector-binding domain"/>
    <property type="match status" value="1"/>
</dbReference>
<keyword evidence="6" id="KW-1185">Reference proteome</keyword>
<dbReference type="InterPro" id="IPR020449">
    <property type="entry name" value="Tscrpt_reg_AraC-type_HTH"/>
</dbReference>
<dbReference type="InterPro" id="IPR009057">
    <property type="entry name" value="Homeodomain-like_sf"/>
</dbReference>
<dbReference type="Gene3D" id="1.10.10.60">
    <property type="entry name" value="Homeodomain-like"/>
    <property type="match status" value="2"/>
</dbReference>
<evidence type="ECO:0000313" key="5">
    <source>
        <dbReference type="EMBL" id="UOM51776.1"/>
    </source>
</evidence>
<evidence type="ECO:0000256" key="1">
    <source>
        <dbReference type="ARBA" id="ARBA00023015"/>
    </source>
</evidence>
<dbReference type="SMART" id="SM00342">
    <property type="entry name" value="HTH_ARAC"/>
    <property type="match status" value="1"/>
</dbReference>
<keyword evidence="3" id="KW-0804">Transcription</keyword>
<keyword evidence="2" id="KW-0238">DNA-binding</keyword>
<reference evidence="6" key="1">
    <citation type="journal article" date="2024" name="J Bioinform Genom">
        <title>Complete genome sequence of the type strain bacterium Sphaerochaeta associata GLS2t (VKM B-2742)t.</title>
        <authorList>
            <person name="Troshina O.Y."/>
            <person name="Tepeeva A.N."/>
            <person name="Arzamasceva V.O."/>
            <person name="Whitman W.B."/>
            <person name="Varghese N."/>
            <person name="Shapiro N."/>
            <person name="Woyke T."/>
            <person name="Kripides N.C."/>
            <person name="Vasilenko O.V."/>
        </authorList>
    </citation>
    <scope>NUCLEOTIDE SEQUENCE [LARGE SCALE GENOMIC DNA]</scope>
    <source>
        <strain evidence="6">GLS2T</strain>
    </source>
</reference>
<dbReference type="InterPro" id="IPR018062">
    <property type="entry name" value="HTH_AraC-typ_CS"/>
</dbReference>
<dbReference type="InterPro" id="IPR050959">
    <property type="entry name" value="MarA-like"/>
</dbReference>
<dbReference type="InterPro" id="IPR011256">
    <property type="entry name" value="Reg_factor_effector_dom_sf"/>
</dbReference>
<evidence type="ECO:0000256" key="2">
    <source>
        <dbReference type="ARBA" id="ARBA00023125"/>
    </source>
</evidence>
<dbReference type="SUPFAM" id="SSF46689">
    <property type="entry name" value="Homeodomain-like"/>
    <property type="match status" value="2"/>
</dbReference>
<dbReference type="Proteomes" id="UP000829708">
    <property type="component" value="Chromosome"/>
</dbReference>
<dbReference type="PROSITE" id="PS00041">
    <property type="entry name" value="HTH_ARAC_FAMILY_1"/>
    <property type="match status" value="1"/>
</dbReference>
<dbReference type="Gene3D" id="3.20.80.10">
    <property type="entry name" value="Regulatory factor, effector binding domain"/>
    <property type="match status" value="1"/>
</dbReference>
<gene>
    <name evidence="5" type="ORF">MUG09_03155</name>
</gene>
<evidence type="ECO:0000313" key="6">
    <source>
        <dbReference type="Proteomes" id="UP000829708"/>
    </source>
</evidence>
<dbReference type="InterPro" id="IPR029441">
    <property type="entry name" value="Cass2"/>
</dbReference>
<name>A0ABY4DCC4_9SPIR</name>
<dbReference type="SMART" id="SM00871">
    <property type="entry name" value="AraC_E_bind"/>
    <property type="match status" value="1"/>
</dbReference>
<dbReference type="PROSITE" id="PS01124">
    <property type="entry name" value="HTH_ARAC_FAMILY_2"/>
    <property type="match status" value="1"/>
</dbReference>
<organism evidence="5 6">
    <name type="scientific">Sphaerochaeta associata</name>
    <dbReference type="NCBI Taxonomy" id="1129264"/>
    <lineage>
        <taxon>Bacteria</taxon>
        <taxon>Pseudomonadati</taxon>
        <taxon>Spirochaetota</taxon>
        <taxon>Spirochaetia</taxon>
        <taxon>Spirochaetales</taxon>
        <taxon>Sphaerochaetaceae</taxon>
        <taxon>Sphaerochaeta</taxon>
    </lineage>
</organism>